<evidence type="ECO:0000256" key="1">
    <source>
        <dbReference type="SAM" id="MobiDB-lite"/>
    </source>
</evidence>
<organism evidence="2">
    <name type="scientific">uncultured Acetobacteraceae bacterium</name>
    <dbReference type="NCBI Taxonomy" id="169975"/>
    <lineage>
        <taxon>Bacteria</taxon>
        <taxon>Pseudomonadati</taxon>
        <taxon>Pseudomonadota</taxon>
        <taxon>Alphaproteobacteria</taxon>
        <taxon>Acetobacterales</taxon>
        <taxon>Acetobacteraceae</taxon>
        <taxon>environmental samples</taxon>
    </lineage>
</organism>
<feature type="non-terminal residue" evidence="2">
    <location>
        <position position="1"/>
    </location>
</feature>
<protein>
    <submittedName>
        <fullName evidence="2">Uncharacterized protein</fullName>
    </submittedName>
</protein>
<feature type="non-terminal residue" evidence="2">
    <location>
        <position position="131"/>
    </location>
</feature>
<accession>A0A6J4H7G7</accession>
<dbReference type="AlphaFoldDB" id="A0A6J4H7G7"/>
<feature type="region of interest" description="Disordered" evidence="1">
    <location>
        <begin position="1"/>
        <end position="67"/>
    </location>
</feature>
<dbReference type="EMBL" id="CADCTG010000031">
    <property type="protein sequence ID" value="CAA9214578.1"/>
    <property type="molecule type" value="Genomic_DNA"/>
</dbReference>
<reference evidence="2" key="1">
    <citation type="submission" date="2020-02" db="EMBL/GenBank/DDBJ databases">
        <authorList>
            <person name="Meier V. D."/>
        </authorList>
    </citation>
    <scope>NUCLEOTIDE SEQUENCE</scope>
    <source>
        <strain evidence="2">AVDCRST_MAG08</strain>
    </source>
</reference>
<proteinExistence type="predicted"/>
<sequence>CASDPVSTGARADGSSSACWPRRLAGAPTPPSAGGPRNRHLPPSRQLRPPTRWRPSRPRPRPGPKPWPCCRKRAAAPACAFCAPTAPPAAGSAARCWWARASTNGAGWCAGTTATAGSRPARCCAAGAGGR</sequence>
<name>A0A6J4H7G7_9PROT</name>
<evidence type="ECO:0000313" key="2">
    <source>
        <dbReference type="EMBL" id="CAA9214578.1"/>
    </source>
</evidence>
<gene>
    <name evidence="2" type="ORF">AVDCRST_MAG08-326</name>
</gene>